<feature type="transmembrane region" description="Helical" evidence="1">
    <location>
        <begin position="78"/>
        <end position="101"/>
    </location>
</feature>
<reference evidence="2 3" key="1">
    <citation type="submission" date="2017-03" db="EMBL/GenBank/DDBJ databases">
        <title>Comparative genomics of honeybee gut symbionts reveal geographically distinct and subgroup specific antibiotic resistance.</title>
        <authorList>
            <person name="Ludvigsen J."/>
            <person name="Porcellato D."/>
            <person name="Labee-Lund T.M."/>
            <person name="Amdam G.V."/>
            <person name="Rudi K."/>
        </authorList>
    </citation>
    <scope>NUCLEOTIDE SEQUENCE [LARGE SCALE GENOMIC DNA]</scope>
    <source>
        <strain evidence="2 3">A-4-12</strain>
    </source>
</reference>
<dbReference type="AlphaFoldDB" id="A0A242NXU9"/>
<sequence length="106" mass="11338">MKALSIIALIFAVISIFIPVIGVFIAMGCSVLALITFCKQSTISGITFGINIVSTAFLSPSLALTASNMNDSGEDGTGLYMTYVGFHVVLMLIAFIAFFIFRKKNS</sequence>
<evidence type="ECO:0000313" key="3">
    <source>
        <dbReference type="Proteomes" id="UP000194968"/>
    </source>
</evidence>
<evidence type="ECO:0000256" key="1">
    <source>
        <dbReference type="SAM" id="Phobius"/>
    </source>
</evidence>
<evidence type="ECO:0000313" key="2">
    <source>
        <dbReference type="EMBL" id="OTQ53622.1"/>
    </source>
</evidence>
<dbReference type="Proteomes" id="UP000194968">
    <property type="component" value="Unassembled WGS sequence"/>
</dbReference>
<organism evidence="2 3">
    <name type="scientific">Gilliamella apis</name>
    <dbReference type="NCBI Taxonomy" id="1970738"/>
    <lineage>
        <taxon>Bacteria</taxon>
        <taxon>Pseudomonadati</taxon>
        <taxon>Pseudomonadota</taxon>
        <taxon>Gammaproteobacteria</taxon>
        <taxon>Orbales</taxon>
        <taxon>Orbaceae</taxon>
        <taxon>Gilliamella</taxon>
    </lineage>
</organism>
<name>A0A242NXU9_9GAMM</name>
<protein>
    <recommendedName>
        <fullName evidence="4">Major facilitator superfamily (MFS) profile domain-containing protein</fullName>
    </recommendedName>
</protein>
<dbReference type="RefSeq" id="WP_086319837.1">
    <property type="nucleotide sequence ID" value="NZ_NASD01000043.1"/>
</dbReference>
<feature type="transmembrane region" description="Helical" evidence="1">
    <location>
        <begin position="6"/>
        <end position="34"/>
    </location>
</feature>
<proteinExistence type="predicted"/>
<keyword evidence="1" id="KW-0472">Membrane</keyword>
<keyword evidence="1" id="KW-1133">Transmembrane helix</keyword>
<accession>A0A242NXU9</accession>
<evidence type="ECO:0008006" key="4">
    <source>
        <dbReference type="Google" id="ProtNLM"/>
    </source>
</evidence>
<dbReference type="PROSITE" id="PS51257">
    <property type="entry name" value="PROKAR_LIPOPROTEIN"/>
    <property type="match status" value="1"/>
</dbReference>
<dbReference type="EMBL" id="NASK01000054">
    <property type="protein sequence ID" value="OTQ53622.1"/>
    <property type="molecule type" value="Genomic_DNA"/>
</dbReference>
<comment type="caution">
    <text evidence="2">The sequence shown here is derived from an EMBL/GenBank/DDBJ whole genome shotgun (WGS) entry which is preliminary data.</text>
</comment>
<feature type="transmembrane region" description="Helical" evidence="1">
    <location>
        <begin position="46"/>
        <end position="66"/>
    </location>
</feature>
<gene>
    <name evidence="2" type="ORF">B6D06_00720</name>
</gene>
<keyword evidence="1" id="KW-0812">Transmembrane</keyword>
<dbReference type="OrthoDB" id="7068366at2"/>